<proteinExistence type="predicted"/>
<evidence type="ECO:0000313" key="4">
    <source>
        <dbReference type="Proteomes" id="UP001196530"/>
    </source>
</evidence>
<reference evidence="3" key="1">
    <citation type="journal article" date="2021" name="G3 (Bethesda)">
        <title>Genomic diversity, chromosomal rearrangements, and interspecies hybridization in the ogataea polymorpha species complex.</title>
        <authorList>
            <person name="Hanson S.J."/>
            <person name="Cinneide E.O."/>
            <person name="Salzberg L.I."/>
            <person name="Wolfe K.H."/>
            <person name="McGowan J."/>
            <person name="Fitzpatrick D.A."/>
            <person name="Matlin K."/>
        </authorList>
    </citation>
    <scope>NUCLEOTIDE SEQUENCE</scope>
    <source>
        <strain evidence="3">61-244</strain>
    </source>
</reference>
<dbReference type="SUPFAM" id="SSF51197">
    <property type="entry name" value="Clavaminate synthase-like"/>
    <property type="match status" value="1"/>
</dbReference>
<evidence type="ECO:0000259" key="2">
    <source>
        <dbReference type="Pfam" id="PF02668"/>
    </source>
</evidence>
<dbReference type="InterPro" id="IPR050411">
    <property type="entry name" value="AlphaKG_dependent_hydroxylases"/>
</dbReference>
<keyword evidence="1" id="KW-0560">Oxidoreductase</keyword>
<organism evidence="3 4">
    <name type="scientific">Pichia angusta</name>
    <name type="common">Yeast</name>
    <name type="synonym">Hansenula polymorpha</name>
    <dbReference type="NCBI Taxonomy" id="870730"/>
    <lineage>
        <taxon>Eukaryota</taxon>
        <taxon>Fungi</taxon>
        <taxon>Dikarya</taxon>
        <taxon>Ascomycota</taxon>
        <taxon>Saccharomycotina</taxon>
        <taxon>Pichiomycetes</taxon>
        <taxon>Pichiales</taxon>
        <taxon>Pichiaceae</taxon>
        <taxon>Ogataea</taxon>
    </lineage>
</organism>
<accession>A0AAN6DLS8</accession>
<dbReference type="RefSeq" id="XP_043061924.1">
    <property type="nucleotide sequence ID" value="XM_043203426.1"/>
</dbReference>
<dbReference type="PANTHER" id="PTHR10696:SF21">
    <property type="entry name" value="TAUD_TFDA-LIKE DOMAIN-CONTAINING PROTEIN"/>
    <property type="match status" value="1"/>
</dbReference>
<dbReference type="Pfam" id="PF02668">
    <property type="entry name" value="TauD"/>
    <property type="match status" value="1"/>
</dbReference>
<feature type="domain" description="TauD/TfdA-like" evidence="2">
    <location>
        <begin position="52"/>
        <end position="342"/>
    </location>
</feature>
<evidence type="ECO:0000313" key="3">
    <source>
        <dbReference type="EMBL" id="KAG7821554.1"/>
    </source>
</evidence>
<dbReference type="Proteomes" id="UP001196530">
    <property type="component" value="Unassembled WGS sequence"/>
</dbReference>
<dbReference type="InterPro" id="IPR003819">
    <property type="entry name" value="TauD/TfdA-like"/>
</dbReference>
<dbReference type="EMBL" id="JAHLUX010000001">
    <property type="protein sequence ID" value="KAG7821554.1"/>
    <property type="molecule type" value="Genomic_DNA"/>
</dbReference>
<dbReference type="GeneID" id="66124080"/>
<evidence type="ECO:0000256" key="1">
    <source>
        <dbReference type="ARBA" id="ARBA00023002"/>
    </source>
</evidence>
<gene>
    <name evidence="3" type="ORF">KL928_000029</name>
</gene>
<dbReference type="AlphaFoldDB" id="A0AAN6DLS8"/>
<comment type="caution">
    <text evidence="3">The sequence shown here is derived from an EMBL/GenBank/DDBJ whole genome shotgun (WGS) entry which is preliminary data.</text>
</comment>
<dbReference type="GO" id="GO:0016491">
    <property type="term" value="F:oxidoreductase activity"/>
    <property type="evidence" value="ECO:0007669"/>
    <property type="project" value="UniProtKB-KW"/>
</dbReference>
<dbReference type="Gene3D" id="3.60.130.10">
    <property type="entry name" value="Clavaminate synthase-like"/>
    <property type="match status" value="1"/>
</dbReference>
<dbReference type="PANTHER" id="PTHR10696">
    <property type="entry name" value="GAMMA-BUTYROBETAINE HYDROXYLASE-RELATED"/>
    <property type="match status" value="1"/>
</dbReference>
<dbReference type="InterPro" id="IPR042098">
    <property type="entry name" value="TauD-like_sf"/>
</dbReference>
<name>A0AAN6DLS8_PICAN</name>
<protein>
    <recommendedName>
        <fullName evidence="2">TauD/TfdA-like domain-containing protein</fullName>
    </recommendedName>
</protein>
<sequence length="358" mass="40995">MTVLKLEKIVLPHAHVFRGREFPVAYNLHNSDGSHSPDEVAAFLAELGARGFFNKQLKNHGVVVLRHTGTTDPEVISRYVEAIATSSGDEEFEQTGVTAKRTIVTPHLSTANEGPSDLAIYQHNEFSRFLKYPSRLFFVCTRYKAAGGATPLVHGGELFAALEQVYPDFLTELGNKGLYMKQTWPLETDNSTAWRDYFCFGRDLHTNEDLETQKNKASVLMEEYVSKDYYFDENNDLIVGQHSRPIRNYRVSETESYPVLFNSIAAYYADSKFKSNAYQKTAALDYDNSEPIPIKYLDELLEQSIKLAYHHEWQEGDIAIVDNHQVSHGREPWAGERHVLVSMWDQKNKPEYEPWSRN</sequence>